<sequence>MSSSANIYNVVIFGDPGVGKTCFIDQFCYGRSFVIYDPDKSDLSHKILVDGQVSLLTLMDLSTSFLKPKQGVRHIQWAEDIFAKAQGIVLLYDVTSLESFQYITDQAFKFLWSCRRLKFEVDEEADEGGREDFGCVLAGNKLDLTTVGSGSREVSQSLAEDWAQTQRIRSIELDSLERGGPGDALKLLVRNIRKMERLERLNSNRDDEQERDAQEKKKRSIRNTFRDVFKSPRT</sequence>
<dbReference type="Gene3D" id="3.40.50.300">
    <property type="entry name" value="P-loop containing nucleotide triphosphate hydrolases"/>
    <property type="match status" value="1"/>
</dbReference>
<feature type="compositionally biased region" description="Basic and acidic residues" evidence="3">
    <location>
        <begin position="224"/>
        <end position="234"/>
    </location>
</feature>
<organism evidence="4 5">
    <name type="scientific">Ascochyta lentis</name>
    <dbReference type="NCBI Taxonomy" id="205686"/>
    <lineage>
        <taxon>Eukaryota</taxon>
        <taxon>Fungi</taxon>
        <taxon>Dikarya</taxon>
        <taxon>Ascomycota</taxon>
        <taxon>Pezizomycotina</taxon>
        <taxon>Dothideomycetes</taxon>
        <taxon>Pleosporomycetidae</taxon>
        <taxon>Pleosporales</taxon>
        <taxon>Pleosporineae</taxon>
        <taxon>Didymellaceae</taxon>
        <taxon>Ascochyta</taxon>
    </lineage>
</organism>
<reference evidence="4" key="1">
    <citation type="submission" date="2018-12" db="EMBL/GenBank/DDBJ databases">
        <authorList>
            <person name="Syme R.A."/>
            <person name="Farfan-Caceres L."/>
            <person name="Lichtenzveig J."/>
        </authorList>
    </citation>
    <scope>NUCLEOTIDE SEQUENCE</scope>
    <source>
        <strain evidence="4">Al4</strain>
    </source>
</reference>
<dbReference type="GO" id="GO:0003924">
    <property type="term" value="F:GTPase activity"/>
    <property type="evidence" value="ECO:0007669"/>
    <property type="project" value="InterPro"/>
</dbReference>
<gene>
    <name evidence="4" type="ORF">EKO04_010321</name>
</gene>
<evidence type="ECO:0000313" key="5">
    <source>
        <dbReference type="Proteomes" id="UP000651452"/>
    </source>
</evidence>
<dbReference type="OrthoDB" id="10002389at2759"/>
<dbReference type="PRINTS" id="PR00449">
    <property type="entry name" value="RASTRNSFRMNG"/>
</dbReference>
<keyword evidence="5" id="KW-1185">Reference proteome</keyword>
<evidence type="ECO:0000256" key="3">
    <source>
        <dbReference type="SAM" id="MobiDB-lite"/>
    </source>
</evidence>
<accession>A0A8H7IVU3</accession>
<dbReference type="PROSITE" id="PS51421">
    <property type="entry name" value="RAS"/>
    <property type="match status" value="1"/>
</dbReference>
<dbReference type="AlphaFoldDB" id="A0A8H7IVU3"/>
<dbReference type="SMART" id="SM00173">
    <property type="entry name" value="RAS"/>
    <property type="match status" value="1"/>
</dbReference>
<feature type="compositionally biased region" description="Basic and acidic residues" evidence="3">
    <location>
        <begin position="199"/>
        <end position="215"/>
    </location>
</feature>
<dbReference type="PANTHER" id="PTHR24070">
    <property type="entry name" value="RAS, DI-RAS, AND RHEB FAMILY MEMBERS OF SMALL GTPASE SUPERFAMILY"/>
    <property type="match status" value="1"/>
</dbReference>
<dbReference type="SUPFAM" id="SSF52540">
    <property type="entry name" value="P-loop containing nucleoside triphosphate hydrolases"/>
    <property type="match status" value="1"/>
</dbReference>
<evidence type="ECO:0000256" key="1">
    <source>
        <dbReference type="ARBA" id="ARBA00022741"/>
    </source>
</evidence>
<dbReference type="InterPro" id="IPR001806">
    <property type="entry name" value="Small_GTPase"/>
</dbReference>
<reference evidence="4" key="2">
    <citation type="submission" date="2020-09" db="EMBL/GenBank/DDBJ databases">
        <title>Reference genome assembly for Australian Ascochyta lentis isolate Al4.</title>
        <authorList>
            <person name="Lee R.C."/>
            <person name="Farfan-Caceres L.M."/>
            <person name="Debler J.W."/>
            <person name="Williams A.H."/>
            <person name="Henares B.M."/>
        </authorList>
    </citation>
    <scope>NUCLEOTIDE SEQUENCE</scope>
    <source>
        <strain evidence="4">Al4</strain>
    </source>
</reference>
<dbReference type="InterPro" id="IPR020849">
    <property type="entry name" value="Small_GTPase_Ras-type"/>
</dbReference>
<dbReference type="GO" id="GO:0007165">
    <property type="term" value="P:signal transduction"/>
    <property type="evidence" value="ECO:0007669"/>
    <property type="project" value="InterPro"/>
</dbReference>
<keyword evidence="1" id="KW-0547">Nucleotide-binding</keyword>
<dbReference type="InterPro" id="IPR027417">
    <property type="entry name" value="P-loop_NTPase"/>
</dbReference>
<evidence type="ECO:0000313" key="4">
    <source>
        <dbReference type="EMBL" id="KAF9691787.1"/>
    </source>
</evidence>
<dbReference type="EMBL" id="RZGK01000020">
    <property type="protein sequence ID" value="KAF9691787.1"/>
    <property type="molecule type" value="Genomic_DNA"/>
</dbReference>
<dbReference type="Pfam" id="PF00071">
    <property type="entry name" value="Ras"/>
    <property type="match status" value="1"/>
</dbReference>
<proteinExistence type="predicted"/>
<dbReference type="PROSITE" id="PS51419">
    <property type="entry name" value="RAB"/>
    <property type="match status" value="1"/>
</dbReference>
<evidence type="ECO:0000256" key="2">
    <source>
        <dbReference type="ARBA" id="ARBA00023134"/>
    </source>
</evidence>
<name>A0A8H7IVU3_9PLEO</name>
<comment type="caution">
    <text evidence="4">The sequence shown here is derived from an EMBL/GenBank/DDBJ whole genome shotgun (WGS) entry which is preliminary data.</text>
</comment>
<dbReference type="GO" id="GO:0016020">
    <property type="term" value="C:membrane"/>
    <property type="evidence" value="ECO:0007669"/>
    <property type="project" value="InterPro"/>
</dbReference>
<dbReference type="Proteomes" id="UP000651452">
    <property type="component" value="Unassembled WGS sequence"/>
</dbReference>
<feature type="region of interest" description="Disordered" evidence="3">
    <location>
        <begin position="199"/>
        <end position="234"/>
    </location>
</feature>
<keyword evidence="2" id="KW-0342">GTP-binding</keyword>
<dbReference type="GO" id="GO:0005525">
    <property type="term" value="F:GTP binding"/>
    <property type="evidence" value="ECO:0007669"/>
    <property type="project" value="UniProtKB-KW"/>
</dbReference>
<dbReference type="SMART" id="SM00175">
    <property type="entry name" value="RAB"/>
    <property type="match status" value="1"/>
</dbReference>
<protein>
    <submittedName>
        <fullName evidence="4">Uncharacterized protein</fullName>
    </submittedName>
</protein>